<feature type="region of interest" description="Disordered" evidence="1">
    <location>
        <begin position="167"/>
        <end position="232"/>
    </location>
</feature>
<feature type="compositionally biased region" description="Basic and acidic residues" evidence="1">
    <location>
        <begin position="207"/>
        <end position="223"/>
    </location>
</feature>
<sequence length="388" mass="43152">MVPRGRLLRRHPRAPARLDENPSKDRARRSRASYASPWQPPQVPSSQRPRLHLPPTAPTRIDKHATRRHRSAQLASLTLILPRVYSAPVLRTNAPEDRPCTIDAGFHALSRAIPARSAGQMTSAGKLLRKCEGNGFSKFVRREGAVGGHGLVEENLERHWQARTMASIRDGSLTPRIRNDDQKTSQHGRVRPRRRRASAASACIDTPPRRAQAEDTARRDGTPSRRSGATVQLARSTRSFMGQKDKDRRLGVVDDVRVGSSESAAKILAGSHTSRIRKTSSPPGDVHARAAVLRWATCAIREASDVRCVWDGGSLEIYRELRRIGIVFAIYCGIYEESIFRVTLISLLLLGASGGRVYEARNLMTHYSQRGRDLHDEEKAEAMLVTAL</sequence>
<feature type="compositionally biased region" description="Basic residues" evidence="1">
    <location>
        <begin position="186"/>
        <end position="197"/>
    </location>
</feature>
<feature type="compositionally biased region" description="Basic residues" evidence="1">
    <location>
        <begin position="1"/>
        <end position="14"/>
    </location>
</feature>
<reference evidence="2" key="1">
    <citation type="submission" date="2023-03" db="EMBL/GenBank/DDBJ databases">
        <title>Massive genome expansion in bonnet fungi (Mycena s.s.) driven by repeated elements and novel gene families across ecological guilds.</title>
        <authorList>
            <consortium name="Lawrence Berkeley National Laboratory"/>
            <person name="Harder C.B."/>
            <person name="Miyauchi S."/>
            <person name="Viragh M."/>
            <person name="Kuo A."/>
            <person name="Thoen E."/>
            <person name="Andreopoulos B."/>
            <person name="Lu D."/>
            <person name="Skrede I."/>
            <person name="Drula E."/>
            <person name="Henrissat B."/>
            <person name="Morin E."/>
            <person name="Kohler A."/>
            <person name="Barry K."/>
            <person name="LaButti K."/>
            <person name="Morin E."/>
            <person name="Salamov A."/>
            <person name="Lipzen A."/>
            <person name="Mereny Z."/>
            <person name="Hegedus B."/>
            <person name="Baldrian P."/>
            <person name="Stursova M."/>
            <person name="Weitz H."/>
            <person name="Taylor A."/>
            <person name="Grigoriev I.V."/>
            <person name="Nagy L.G."/>
            <person name="Martin F."/>
            <person name="Kauserud H."/>
        </authorList>
    </citation>
    <scope>NUCLEOTIDE SEQUENCE</scope>
    <source>
        <strain evidence="2">CBHHK188m</strain>
    </source>
</reference>
<evidence type="ECO:0000313" key="2">
    <source>
        <dbReference type="EMBL" id="KAJ7752241.1"/>
    </source>
</evidence>
<evidence type="ECO:0000313" key="3">
    <source>
        <dbReference type="Proteomes" id="UP001215280"/>
    </source>
</evidence>
<dbReference type="Proteomes" id="UP001215280">
    <property type="component" value="Unassembled WGS sequence"/>
</dbReference>
<gene>
    <name evidence="2" type="ORF">DFH07DRAFT_774530</name>
</gene>
<feature type="region of interest" description="Disordered" evidence="1">
    <location>
        <begin position="1"/>
        <end position="69"/>
    </location>
</feature>
<accession>A0AAD7IWW5</accession>
<protein>
    <submittedName>
        <fullName evidence="2">Uncharacterized protein</fullName>
    </submittedName>
</protein>
<feature type="compositionally biased region" description="Basic and acidic residues" evidence="1">
    <location>
        <begin position="16"/>
        <end position="25"/>
    </location>
</feature>
<evidence type="ECO:0000256" key="1">
    <source>
        <dbReference type="SAM" id="MobiDB-lite"/>
    </source>
</evidence>
<keyword evidence="3" id="KW-1185">Reference proteome</keyword>
<dbReference type="AlphaFoldDB" id="A0AAD7IWW5"/>
<organism evidence="2 3">
    <name type="scientific">Mycena maculata</name>
    <dbReference type="NCBI Taxonomy" id="230809"/>
    <lineage>
        <taxon>Eukaryota</taxon>
        <taxon>Fungi</taxon>
        <taxon>Dikarya</taxon>
        <taxon>Basidiomycota</taxon>
        <taxon>Agaricomycotina</taxon>
        <taxon>Agaricomycetes</taxon>
        <taxon>Agaricomycetidae</taxon>
        <taxon>Agaricales</taxon>
        <taxon>Marasmiineae</taxon>
        <taxon>Mycenaceae</taxon>
        <taxon>Mycena</taxon>
    </lineage>
</organism>
<dbReference type="EMBL" id="JARJLG010000075">
    <property type="protein sequence ID" value="KAJ7752241.1"/>
    <property type="molecule type" value="Genomic_DNA"/>
</dbReference>
<comment type="caution">
    <text evidence="2">The sequence shown here is derived from an EMBL/GenBank/DDBJ whole genome shotgun (WGS) entry which is preliminary data.</text>
</comment>
<name>A0AAD7IWW5_9AGAR</name>
<proteinExistence type="predicted"/>